<gene>
    <name evidence="8" type="primary">20198233</name>
    <name evidence="7" type="ORF">HELRODRAFT_159271</name>
</gene>
<feature type="chain" id="PRO_5010979904" description="Lipid-binding serum glycoprotein N-terminal domain-containing protein" evidence="4">
    <location>
        <begin position="20"/>
        <end position="481"/>
    </location>
</feature>
<dbReference type="SUPFAM" id="SSF55394">
    <property type="entry name" value="Bactericidal permeability-increasing protein, BPI"/>
    <property type="match status" value="2"/>
</dbReference>
<evidence type="ECO:0000313" key="7">
    <source>
        <dbReference type="EMBL" id="ESO12686.1"/>
    </source>
</evidence>
<reference evidence="8" key="3">
    <citation type="submission" date="2015-06" db="UniProtKB">
        <authorList>
            <consortium name="EnsemblMetazoa"/>
        </authorList>
    </citation>
    <scope>IDENTIFICATION</scope>
</reference>
<dbReference type="PANTHER" id="PTHR10504">
    <property type="entry name" value="BACTERICIDAL PERMEABILITY-INCREASING BPI PROTEIN-RELATED"/>
    <property type="match status" value="1"/>
</dbReference>
<dbReference type="FunFam" id="3.15.10.10:FF:000001">
    <property type="entry name" value="phospholipid transfer protein-like"/>
    <property type="match status" value="1"/>
</dbReference>
<dbReference type="Gene3D" id="3.15.20.10">
    <property type="entry name" value="Bactericidal permeability-increasing protein, domain 2"/>
    <property type="match status" value="1"/>
</dbReference>
<dbReference type="Gene3D" id="3.15.10.10">
    <property type="entry name" value="Bactericidal permeability-increasing protein, domain 1"/>
    <property type="match status" value="1"/>
</dbReference>
<dbReference type="EMBL" id="KB095811">
    <property type="protein sequence ID" value="ESO12686.1"/>
    <property type="molecule type" value="Genomic_DNA"/>
</dbReference>
<dbReference type="InterPro" id="IPR017942">
    <property type="entry name" value="Lipid-bd_serum_glycop_N"/>
</dbReference>
<dbReference type="KEGG" id="hro:HELRODRAFT_159271"/>
<sequence>MFTYVLALVTIISFQLSDQQTSTSAGLKVGISYNGLNYAANRAIDRLTGELVNKRINDADGRNGDFKYEISNILIKDFHRPTTSVSLNADSSTLTWSLGNGKLSIDFNWHYEYKKNRFIRFSDSGRASVYASNVRISVNVKFGYDANTGRPNIYTTNCDCDVGDLDLDFHGNNGWLYNLLAGAIKSPLKKEVLKELCHAAKKAIDEDGNKELSTLDTNVSLEKKLYLDYRLTANPAITSNSVEFSGAGCVFFPENKDCPSSHPPMSVDLSTKMLTAVVSEESISSYLKAMFLSNQMELNIKKNSFEDSEGDFLDANCVAGFCFARLMHKLARSMPNSSFEILYRVSEAPIVHVYNGRMWSNISSNGFIKTRFPNNTVVDLFSISLTTLINITLTHNNDDVIGFKISNLKSNVTFDDSIDADVKTGVNFGITVVAKFAKKNVNKIGQKGLPLPKIHGIVWENSEISFKDRFIAIQSDVRYVM</sequence>
<dbReference type="OMA" id="TEPPMIN"/>
<dbReference type="Proteomes" id="UP000015101">
    <property type="component" value="Unassembled WGS sequence"/>
</dbReference>
<dbReference type="GO" id="GO:0005615">
    <property type="term" value="C:extracellular space"/>
    <property type="evidence" value="ECO:0000318"/>
    <property type="project" value="GO_Central"/>
</dbReference>
<dbReference type="SMART" id="SM00328">
    <property type="entry name" value="BPI1"/>
    <property type="match status" value="1"/>
</dbReference>
<keyword evidence="3" id="KW-0325">Glycoprotein</keyword>
<proteinExistence type="inferred from homology"/>
<evidence type="ECO:0000259" key="5">
    <source>
        <dbReference type="SMART" id="SM00328"/>
    </source>
</evidence>
<dbReference type="eggNOG" id="KOG4160">
    <property type="taxonomic scope" value="Eukaryota"/>
</dbReference>
<feature type="domain" description="Lipid-binding serum glycoprotein C-terminal" evidence="6">
    <location>
        <begin position="268"/>
        <end position="475"/>
    </location>
</feature>
<protein>
    <recommendedName>
        <fullName evidence="10">Lipid-binding serum glycoprotein N-terminal domain-containing protein</fullName>
    </recommendedName>
</protein>
<evidence type="ECO:0000256" key="3">
    <source>
        <dbReference type="ARBA" id="ARBA00023180"/>
    </source>
</evidence>
<comment type="similarity">
    <text evidence="1">Belongs to the BPI/LBP/Plunc superfamily. BPI/LBP family.</text>
</comment>
<dbReference type="EnsemblMetazoa" id="HelroT159271">
    <property type="protein sequence ID" value="HelroP159271"/>
    <property type="gene ID" value="HelroG159271"/>
</dbReference>
<keyword evidence="4" id="KW-0732">Signal</keyword>
<dbReference type="RefSeq" id="XP_009009406.1">
    <property type="nucleotide sequence ID" value="XM_009011158.1"/>
</dbReference>
<organism evidence="8 9">
    <name type="scientific">Helobdella robusta</name>
    <name type="common">Californian leech</name>
    <dbReference type="NCBI Taxonomy" id="6412"/>
    <lineage>
        <taxon>Eukaryota</taxon>
        <taxon>Metazoa</taxon>
        <taxon>Spiralia</taxon>
        <taxon>Lophotrochozoa</taxon>
        <taxon>Annelida</taxon>
        <taxon>Clitellata</taxon>
        <taxon>Hirudinea</taxon>
        <taxon>Rhynchobdellida</taxon>
        <taxon>Glossiphoniidae</taxon>
        <taxon>Helobdella</taxon>
    </lineage>
</organism>
<evidence type="ECO:0000313" key="8">
    <source>
        <dbReference type="EnsemblMetazoa" id="HelroP159271"/>
    </source>
</evidence>
<dbReference type="GO" id="GO:0008289">
    <property type="term" value="F:lipid binding"/>
    <property type="evidence" value="ECO:0007669"/>
    <property type="project" value="InterPro"/>
</dbReference>
<evidence type="ECO:0000256" key="2">
    <source>
        <dbReference type="ARBA" id="ARBA00023157"/>
    </source>
</evidence>
<dbReference type="OrthoDB" id="10255543at2759"/>
<dbReference type="InterPro" id="IPR001124">
    <property type="entry name" value="Lipid-bd_serum_glycop_C"/>
</dbReference>
<evidence type="ECO:0000313" key="9">
    <source>
        <dbReference type="Proteomes" id="UP000015101"/>
    </source>
</evidence>
<keyword evidence="2" id="KW-1015">Disulfide bond</keyword>
<dbReference type="InterPro" id="IPR017943">
    <property type="entry name" value="Bactericidal_perm-incr_a/b_dom"/>
</dbReference>
<feature type="signal peptide" evidence="4">
    <location>
        <begin position="1"/>
        <end position="19"/>
    </location>
</feature>
<dbReference type="PANTHER" id="PTHR10504:SF131">
    <property type="entry name" value="BPI2 DOMAIN-CONTAINING PROTEIN"/>
    <property type="match status" value="1"/>
</dbReference>
<keyword evidence="9" id="KW-1185">Reference proteome</keyword>
<evidence type="ECO:0000256" key="4">
    <source>
        <dbReference type="SAM" id="SignalP"/>
    </source>
</evidence>
<accession>T1ENT3</accession>
<dbReference type="SMART" id="SM00329">
    <property type="entry name" value="BPI2"/>
    <property type="match status" value="1"/>
</dbReference>
<dbReference type="GeneID" id="20198233"/>
<dbReference type="InterPro" id="IPR032942">
    <property type="entry name" value="BPI/LBP/Plunc"/>
</dbReference>
<feature type="domain" description="Lipid-binding serum glycoprotein N-terminal" evidence="5">
    <location>
        <begin position="30"/>
        <end position="255"/>
    </location>
</feature>
<dbReference type="AlphaFoldDB" id="T1ENT3"/>
<reference evidence="7 9" key="2">
    <citation type="journal article" date="2013" name="Nature">
        <title>Insights into bilaterian evolution from three spiralian genomes.</title>
        <authorList>
            <person name="Simakov O."/>
            <person name="Marletaz F."/>
            <person name="Cho S.J."/>
            <person name="Edsinger-Gonzales E."/>
            <person name="Havlak P."/>
            <person name="Hellsten U."/>
            <person name="Kuo D.H."/>
            <person name="Larsson T."/>
            <person name="Lv J."/>
            <person name="Arendt D."/>
            <person name="Savage R."/>
            <person name="Osoegawa K."/>
            <person name="de Jong P."/>
            <person name="Grimwood J."/>
            <person name="Chapman J.A."/>
            <person name="Shapiro H."/>
            <person name="Aerts A."/>
            <person name="Otillar R.P."/>
            <person name="Terry A.Y."/>
            <person name="Boore J.L."/>
            <person name="Grigoriev I.V."/>
            <person name="Lindberg D.R."/>
            <person name="Seaver E.C."/>
            <person name="Weisblat D.A."/>
            <person name="Putnam N.H."/>
            <person name="Rokhsar D.S."/>
        </authorList>
    </citation>
    <scope>NUCLEOTIDE SEQUENCE</scope>
</reference>
<dbReference type="InParanoid" id="T1ENT3"/>
<reference evidence="9" key="1">
    <citation type="submission" date="2012-12" db="EMBL/GenBank/DDBJ databases">
        <authorList>
            <person name="Hellsten U."/>
            <person name="Grimwood J."/>
            <person name="Chapman J.A."/>
            <person name="Shapiro H."/>
            <person name="Aerts A."/>
            <person name="Otillar R.P."/>
            <person name="Terry A.Y."/>
            <person name="Boore J.L."/>
            <person name="Simakov O."/>
            <person name="Marletaz F."/>
            <person name="Cho S.-J."/>
            <person name="Edsinger-Gonzales E."/>
            <person name="Havlak P."/>
            <person name="Kuo D.-H."/>
            <person name="Larsson T."/>
            <person name="Lv J."/>
            <person name="Arendt D."/>
            <person name="Savage R."/>
            <person name="Osoegawa K."/>
            <person name="de Jong P."/>
            <person name="Lindberg D.R."/>
            <person name="Seaver E.C."/>
            <person name="Weisblat D.A."/>
            <person name="Putnam N.H."/>
            <person name="Grigoriev I.V."/>
            <person name="Rokhsar D.S."/>
        </authorList>
    </citation>
    <scope>NUCLEOTIDE SEQUENCE</scope>
</reference>
<dbReference type="EMBL" id="AMQM01000214">
    <property type="status" value="NOT_ANNOTATED_CDS"/>
    <property type="molecule type" value="Genomic_DNA"/>
</dbReference>
<name>T1ENT3_HELRO</name>
<evidence type="ECO:0000259" key="6">
    <source>
        <dbReference type="SMART" id="SM00329"/>
    </source>
</evidence>
<dbReference type="HOGENOM" id="CLU_572758_0_0_1"/>
<dbReference type="CTD" id="20198233"/>
<evidence type="ECO:0000256" key="1">
    <source>
        <dbReference type="ARBA" id="ARBA00007292"/>
    </source>
</evidence>
<evidence type="ECO:0008006" key="10">
    <source>
        <dbReference type="Google" id="ProtNLM"/>
    </source>
</evidence>
<dbReference type="Pfam" id="PF01273">
    <property type="entry name" value="LBP_BPI_CETP"/>
    <property type="match status" value="1"/>
</dbReference>
<dbReference type="Pfam" id="PF02886">
    <property type="entry name" value="LBP_BPI_CETP_C"/>
    <property type="match status" value="1"/>
</dbReference>